<evidence type="ECO:0000313" key="3">
    <source>
        <dbReference type="Proteomes" id="UP000283090"/>
    </source>
</evidence>
<dbReference type="AlphaFoldDB" id="A0A437AEE7"/>
<protein>
    <submittedName>
        <fullName evidence="2">Uncharacterized protein</fullName>
    </submittedName>
</protein>
<accession>A0A437AEE7</accession>
<name>A0A437AEE7_ARTFL</name>
<gene>
    <name evidence="2" type="ORF">DFL_000676</name>
</gene>
<sequence length="129" mass="14692">MTSNASATLPPLSSILNEPIHLNGVPRQGPNAPLLAARPVILRPIQQPPPVTGPRDLDVREIVQSATREELQNFLDALISADFKNEARLQKYHFQNTQLREAKRHRAEAEARQQQQRRERRKFNAQTES</sequence>
<dbReference type="GeneID" id="93582987"/>
<evidence type="ECO:0000313" key="2">
    <source>
        <dbReference type="EMBL" id="RVD89679.1"/>
    </source>
</evidence>
<feature type="region of interest" description="Disordered" evidence="1">
    <location>
        <begin position="99"/>
        <end position="129"/>
    </location>
</feature>
<comment type="caution">
    <text evidence="2">The sequence shown here is derived from an EMBL/GenBank/DDBJ whole genome shotgun (WGS) entry which is preliminary data.</text>
</comment>
<reference evidence="2 3" key="1">
    <citation type="submission" date="2019-01" db="EMBL/GenBank/DDBJ databases">
        <title>Intercellular communication is required for trap formation in the nematode-trapping fungus Duddingtonia flagrans.</title>
        <authorList>
            <person name="Youssar L."/>
            <person name="Wernet V."/>
            <person name="Hensel N."/>
            <person name="Hildebrandt H.-G."/>
            <person name="Fischer R."/>
        </authorList>
    </citation>
    <scope>NUCLEOTIDE SEQUENCE [LARGE SCALE GENOMIC DNA]</scope>
    <source>
        <strain evidence="2 3">CBS H-5679</strain>
    </source>
</reference>
<dbReference type="OrthoDB" id="5421550at2759"/>
<organism evidence="2 3">
    <name type="scientific">Arthrobotrys flagrans</name>
    <name type="common">Nematode-trapping fungus</name>
    <name type="synonym">Trichothecium flagrans</name>
    <dbReference type="NCBI Taxonomy" id="97331"/>
    <lineage>
        <taxon>Eukaryota</taxon>
        <taxon>Fungi</taxon>
        <taxon>Dikarya</taxon>
        <taxon>Ascomycota</taxon>
        <taxon>Pezizomycotina</taxon>
        <taxon>Orbiliomycetes</taxon>
        <taxon>Orbiliales</taxon>
        <taxon>Orbiliaceae</taxon>
        <taxon>Arthrobotrys</taxon>
    </lineage>
</organism>
<evidence type="ECO:0000256" key="1">
    <source>
        <dbReference type="SAM" id="MobiDB-lite"/>
    </source>
</evidence>
<dbReference type="RefSeq" id="XP_067495223.1">
    <property type="nucleotide sequence ID" value="XM_067636238.1"/>
</dbReference>
<dbReference type="Proteomes" id="UP000283090">
    <property type="component" value="Unassembled WGS sequence"/>
</dbReference>
<dbReference type="EMBL" id="SAEB01000001">
    <property type="protein sequence ID" value="RVD89679.1"/>
    <property type="molecule type" value="Genomic_DNA"/>
</dbReference>
<proteinExistence type="predicted"/>
<keyword evidence="3" id="KW-1185">Reference proteome</keyword>
<dbReference type="VEuPathDB" id="FungiDB:DFL_000676"/>